<evidence type="ECO:0000313" key="11">
    <source>
        <dbReference type="Proteomes" id="UP000317977"/>
    </source>
</evidence>
<dbReference type="Gene3D" id="1.10.3470.10">
    <property type="entry name" value="ABC transporter involved in vitamin B12 uptake, BtuC"/>
    <property type="match status" value="1"/>
</dbReference>
<evidence type="ECO:0000256" key="5">
    <source>
        <dbReference type="ARBA" id="ARBA00022692"/>
    </source>
</evidence>
<dbReference type="GO" id="GO:0055085">
    <property type="term" value="P:transmembrane transport"/>
    <property type="evidence" value="ECO:0007669"/>
    <property type="project" value="InterPro"/>
</dbReference>
<dbReference type="InterPro" id="IPR037294">
    <property type="entry name" value="ABC_BtuC-like"/>
</dbReference>
<comment type="similarity">
    <text evidence="2 8">Belongs to the ABC-3 integral membrane protein family.</text>
</comment>
<keyword evidence="4" id="KW-1003">Cell membrane</keyword>
<dbReference type="PANTHER" id="PTHR30477">
    <property type="entry name" value="ABC-TRANSPORTER METAL-BINDING PROTEIN"/>
    <property type="match status" value="1"/>
</dbReference>
<dbReference type="InterPro" id="IPR001626">
    <property type="entry name" value="ABC_TroCD"/>
</dbReference>
<keyword evidence="11" id="KW-1185">Reference proteome</keyword>
<dbReference type="AlphaFoldDB" id="A0A5C6EJE6"/>
<keyword evidence="5 8" id="KW-0812">Transmembrane</keyword>
<dbReference type="EMBL" id="SJPX01000005">
    <property type="protein sequence ID" value="TWU48217.1"/>
    <property type="molecule type" value="Genomic_DNA"/>
</dbReference>
<evidence type="ECO:0000256" key="3">
    <source>
        <dbReference type="ARBA" id="ARBA00022448"/>
    </source>
</evidence>
<feature type="transmembrane region" description="Helical" evidence="9">
    <location>
        <begin position="263"/>
        <end position="281"/>
    </location>
</feature>
<evidence type="ECO:0000256" key="4">
    <source>
        <dbReference type="ARBA" id="ARBA00022475"/>
    </source>
</evidence>
<dbReference type="Proteomes" id="UP000317977">
    <property type="component" value="Unassembled WGS sequence"/>
</dbReference>
<comment type="caution">
    <text evidence="10">The sequence shown here is derived from an EMBL/GenBank/DDBJ whole genome shotgun (WGS) entry which is preliminary data.</text>
</comment>
<evidence type="ECO:0000256" key="9">
    <source>
        <dbReference type="SAM" id="Phobius"/>
    </source>
</evidence>
<dbReference type="GO" id="GO:0010043">
    <property type="term" value="P:response to zinc ion"/>
    <property type="evidence" value="ECO:0007669"/>
    <property type="project" value="TreeGrafter"/>
</dbReference>
<dbReference type="GO" id="GO:0043190">
    <property type="term" value="C:ATP-binding cassette (ABC) transporter complex"/>
    <property type="evidence" value="ECO:0007669"/>
    <property type="project" value="InterPro"/>
</dbReference>
<evidence type="ECO:0000256" key="8">
    <source>
        <dbReference type="RuleBase" id="RU003943"/>
    </source>
</evidence>
<evidence type="ECO:0000256" key="6">
    <source>
        <dbReference type="ARBA" id="ARBA00022989"/>
    </source>
</evidence>
<feature type="transmembrane region" description="Helical" evidence="9">
    <location>
        <begin position="44"/>
        <end position="64"/>
    </location>
</feature>
<comment type="subcellular location">
    <subcellularLocation>
        <location evidence="1 8">Cell membrane</location>
        <topology evidence="1 8">Multi-pass membrane protein</topology>
    </subcellularLocation>
</comment>
<evidence type="ECO:0000256" key="2">
    <source>
        <dbReference type="ARBA" id="ARBA00008034"/>
    </source>
</evidence>
<reference evidence="10 11" key="1">
    <citation type="submission" date="2019-02" db="EMBL/GenBank/DDBJ databases">
        <title>Deep-cultivation of Planctomycetes and their phenomic and genomic characterization uncovers novel biology.</title>
        <authorList>
            <person name="Wiegand S."/>
            <person name="Jogler M."/>
            <person name="Boedeker C."/>
            <person name="Pinto D."/>
            <person name="Vollmers J."/>
            <person name="Rivas-Marin E."/>
            <person name="Kohn T."/>
            <person name="Peeters S.H."/>
            <person name="Heuer A."/>
            <person name="Rast P."/>
            <person name="Oberbeckmann S."/>
            <person name="Bunk B."/>
            <person name="Jeske O."/>
            <person name="Meyerdierks A."/>
            <person name="Storesund J.E."/>
            <person name="Kallscheuer N."/>
            <person name="Luecker S."/>
            <person name="Lage O.M."/>
            <person name="Pohl T."/>
            <person name="Merkel B.J."/>
            <person name="Hornburger P."/>
            <person name="Mueller R.-W."/>
            <person name="Bruemmer F."/>
            <person name="Labrenz M."/>
            <person name="Spormann A.M."/>
            <person name="Op Den Camp H."/>
            <person name="Overmann J."/>
            <person name="Amann R."/>
            <person name="Jetten M.S.M."/>
            <person name="Mascher T."/>
            <person name="Medema M.H."/>
            <person name="Devos D.P."/>
            <person name="Kaster A.-K."/>
            <person name="Ovreas L."/>
            <person name="Rohde M."/>
            <person name="Galperin M.Y."/>
            <person name="Jogler C."/>
        </authorList>
    </citation>
    <scope>NUCLEOTIDE SEQUENCE [LARGE SCALE GENOMIC DNA]</scope>
    <source>
        <strain evidence="10 11">Poly59</strain>
    </source>
</reference>
<evidence type="ECO:0000256" key="7">
    <source>
        <dbReference type="ARBA" id="ARBA00023136"/>
    </source>
</evidence>
<feature type="transmembrane region" description="Helical" evidence="9">
    <location>
        <begin position="103"/>
        <end position="122"/>
    </location>
</feature>
<dbReference type="PANTHER" id="PTHR30477:SF3">
    <property type="entry name" value="METAL TRANSPORT SYSTEM MEMBRANE PROTEIN CT_069-RELATED"/>
    <property type="match status" value="1"/>
</dbReference>
<dbReference type="SUPFAM" id="SSF81345">
    <property type="entry name" value="ABC transporter involved in vitamin B12 uptake, BtuC"/>
    <property type="match status" value="1"/>
</dbReference>
<keyword evidence="7 9" id="KW-0472">Membrane</keyword>
<protein>
    <submittedName>
        <fullName evidence="10">Manganese transport system membrane protein MntB</fullName>
    </submittedName>
</protein>
<gene>
    <name evidence="10" type="primary">mntB_2</name>
    <name evidence="10" type="ORF">Poly59_50630</name>
</gene>
<proteinExistence type="inferred from homology"/>
<sequence>MSLIENLFAYNTLVVLAGTMLLGVAAGITGTFLMLRGRALAGDVIGHAALPGVAVAFLVYASIAPEAGKSLPVMLIGGAISSGLAMLSVLWLRRVARLPEDAVMAIVLSTFFGIGVVLMPIVQASPTGSQAGLPGFIFGQAASIRQSDVFLLAGIAIVAILASTMLLKEWTLMCFDEGLATVLGYPVRLLDLLLMSLVVAVCVAGMQSVGLLLIVGLLIIPASAARYWSDSIRPNIWISAAIGALAAGFGSVASAIVPKLSTGAIIVVVASGLLAVSAMVGRRHGWMFK</sequence>
<evidence type="ECO:0000313" key="10">
    <source>
        <dbReference type="EMBL" id="TWU48217.1"/>
    </source>
</evidence>
<feature type="transmembrane region" description="Helical" evidence="9">
    <location>
        <begin position="70"/>
        <end position="91"/>
    </location>
</feature>
<feature type="transmembrane region" description="Helical" evidence="9">
    <location>
        <begin position="12"/>
        <end position="35"/>
    </location>
</feature>
<keyword evidence="6 9" id="KW-1133">Transmembrane helix</keyword>
<feature type="transmembrane region" description="Helical" evidence="9">
    <location>
        <begin position="187"/>
        <end position="206"/>
    </location>
</feature>
<name>A0A5C6EJE6_9BACT</name>
<dbReference type="Pfam" id="PF00950">
    <property type="entry name" value="ABC-3"/>
    <property type="match status" value="1"/>
</dbReference>
<accession>A0A5C6EJE6</accession>
<evidence type="ECO:0000256" key="1">
    <source>
        <dbReference type="ARBA" id="ARBA00004651"/>
    </source>
</evidence>
<feature type="transmembrane region" description="Helical" evidence="9">
    <location>
        <begin position="236"/>
        <end position="257"/>
    </location>
</feature>
<feature type="transmembrane region" description="Helical" evidence="9">
    <location>
        <begin position="149"/>
        <end position="167"/>
    </location>
</feature>
<keyword evidence="3 8" id="KW-0813">Transport</keyword>
<organism evidence="10 11">
    <name type="scientific">Rubripirellula reticaptiva</name>
    <dbReference type="NCBI Taxonomy" id="2528013"/>
    <lineage>
        <taxon>Bacteria</taxon>
        <taxon>Pseudomonadati</taxon>
        <taxon>Planctomycetota</taxon>
        <taxon>Planctomycetia</taxon>
        <taxon>Pirellulales</taxon>
        <taxon>Pirellulaceae</taxon>
        <taxon>Rubripirellula</taxon>
    </lineage>
</organism>